<sequence>MILKLLLIKISKIIVSVPIIHTIIKTHQVHMSGKYSLFLVSRPLFFNYLSFKKKLTHTKFLIFKQLFLISLLILYHSSHFYEPFSDAISNHNELSSNRRCLDISLFCNTLLHLRIRDYKGCIDAIIRQTSSSGLSSKFAHTILLGNLSKISRLICLQCVSIKSILFQLKEKKSTFDTEKIKQLNHFSIYYFKIVQTFRTRRIKRISNSYGYFIVLHHTRYF</sequence>
<accession>A0A1I7WJ56</accession>
<dbReference type="Proteomes" id="UP000095283">
    <property type="component" value="Unplaced"/>
</dbReference>
<dbReference type="WBParaSite" id="Hba_05048">
    <property type="protein sequence ID" value="Hba_05048"/>
    <property type="gene ID" value="Hba_05048"/>
</dbReference>
<evidence type="ECO:0000313" key="1">
    <source>
        <dbReference type="Proteomes" id="UP000095283"/>
    </source>
</evidence>
<keyword evidence="1" id="KW-1185">Reference proteome</keyword>
<proteinExistence type="predicted"/>
<protein>
    <submittedName>
        <fullName evidence="2">Transmembrane protein</fullName>
    </submittedName>
</protein>
<dbReference type="AlphaFoldDB" id="A0A1I7WJ56"/>
<evidence type="ECO:0000313" key="2">
    <source>
        <dbReference type="WBParaSite" id="Hba_05048"/>
    </source>
</evidence>
<reference evidence="2" key="1">
    <citation type="submission" date="2016-11" db="UniProtKB">
        <authorList>
            <consortium name="WormBaseParasite"/>
        </authorList>
    </citation>
    <scope>IDENTIFICATION</scope>
</reference>
<name>A0A1I7WJ56_HETBA</name>
<organism evidence="1 2">
    <name type="scientific">Heterorhabditis bacteriophora</name>
    <name type="common">Entomopathogenic nematode worm</name>
    <dbReference type="NCBI Taxonomy" id="37862"/>
    <lineage>
        <taxon>Eukaryota</taxon>
        <taxon>Metazoa</taxon>
        <taxon>Ecdysozoa</taxon>
        <taxon>Nematoda</taxon>
        <taxon>Chromadorea</taxon>
        <taxon>Rhabditida</taxon>
        <taxon>Rhabditina</taxon>
        <taxon>Rhabditomorpha</taxon>
        <taxon>Strongyloidea</taxon>
        <taxon>Heterorhabditidae</taxon>
        <taxon>Heterorhabditis</taxon>
    </lineage>
</organism>